<dbReference type="AlphaFoldDB" id="A0A0F9U682"/>
<sequence length="441" mass="48774">MPDITITDPVERLSVSDLATIYGCCGLFDLCGEDDLMSLSLEGQSKFMDWIGWERTNVCLIQKYFITWVRPEPTAGARSAGYVGDPCGDANGVDWGYCDFVLEDFGLLRRKGPVRNATRNDVIYCERQPRYRLDGSPIRDDAEYDMRLATEAMLQDLKLMLINGNNNTGGHFDGLQRLVKSGYTGSTGKNCNIMDSIVIDWNANSTDGGAGMTWNGAAIAATYNLVDVFLAVFRRIRDRILLAPALASQSMSVGDIIIVAPTALVRCILDSFTCWSVCPGQQYNETNLNTYEARNFRNGLNGGMFGFGKIFLDGFEIPLIAYNWGLQNGPTLADAYMLTGSIGTVKTISGQYNNLATVPGGYPEANYSSTDGGRLLTWLERDMTCVQRYIEMQPRLLMWAPWAQARFQNIRCVQPGGVLSPDPWATSFFPETSFDPAECPA</sequence>
<organism evidence="1">
    <name type="scientific">marine sediment metagenome</name>
    <dbReference type="NCBI Taxonomy" id="412755"/>
    <lineage>
        <taxon>unclassified sequences</taxon>
        <taxon>metagenomes</taxon>
        <taxon>ecological metagenomes</taxon>
    </lineage>
</organism>
<proteinExistence type="predicted"/>
<protein>
    <submittedName>
        <fullName evidence="1">Uncharacterized protein</fullName>
    </submittedName>
</protein>
<comment type="caution">
    <text evidence="1">The sequence shown here is derived from an EMBL/GenBank/DDBJ whole genome shotgun (WGS) entry which is preliminary data.</text>
</comment>
<gene>
    <name evidence="1" type="ORF">LCGC14_0645240</name>
</gene>
<accession>A0A0F9U682</accession>
<name>A0A0F9U682_9ZZZZ</name>
<evidence type="ECO:0000313" key="1">
    <source>
        <dbReference type="EMBL" id="KKN49183.1"/>
    </source>
</evidence>
<dbReference type="EMBL" id="LAZR01001179">
    <property type="protein sequence ID" value="KKN49183.1"/>
    <property type="molecule type" value="Genomic_DNA"/>
</dbReference>
<reference evidence="1" key="1">
    <citation type="journal article" date="2015" name="Nature">
        <title>Complex archaea that bridge the gap between prokaryotes and eukaryotes.</title>
        <authorList>
            <person name="Spang A."/>
            <person name="Saw J.H."/>
            <person name="Jorgensen S.L."/>
            <person name="Zaremba-Niedzwiedzka K."/>
            <person name="Martijn J."/>
            <person name="Lind A.E."/>
            <person name="van Eijk R."/>
            <person name="Schleper C."/>
            <person name="Guy L."/>
            <person name="Ettema T.J."/>
        </authorList>
    </citation>
    <scope>NUCLEOTIDE SEQUENCE</scope>
</reference>